<evidence type="ECO:0000256" key="4">
    <source>
        <dbReference type="ARBA" id="ARBA00022574"/>
    </source>
</evidence>
<dbReference type="Proteomes" id="UP001497472">
    <property type="component" value="Unassembled WGS sequence"/>
</dbReference>
<evidence type="ECO:0000256" key="10">
    <source>
        <dbReference type="ARBA" id="ARBA00032015"/>
    </source>
</evidence>
<dbReference type="GO" id="GO:0045893">
    <property type="term" value="P:positive regulation of DNA-templated transcription"/>
    <property type="evidence" value="ECO:0007669"/>
    <property type="project" value="TreeGrafter"/>
</dbReference>
<evidence type="ECO:0000256" key="1">
    <source>
        <dbReference type="ARBA" id="ARBA00004123"/>
    </source>
</evidence>
<dbReference type="Pfam" id="PF20718">
    <property type="entry name" value="Med16_bridge"/>
    <property type="match status" value="1"/>
</dbReference>
<dbReference type="AlphaFoldDB" id="A0AAV1JKK3"/>
<keyword evidence="9 11" id="KW-0539">Nucleus</keyword>
<evidence type="ECO:0000259" key="13">
    <source>
        <dbReference type="Pfam" id="PF20718"/>
    </source>
</evidence>
<protein>
    <recommendedName>
        <fullName evidence="3 11">Mediator of RNA polymerase II transcription subunit 16</fullName>
    </recommendedName>
    <alternativeName>
        <fullName evidence="10 11">Mediator complex subunit 16</fullName>
    </alternativeName>
</protein>
<comment type="subcellular location">
    <subcellularLocation>
        <location evidence="1 11">Nucleus</location>
    </subcellularLocation>
</comment>
<dbReference type="SUPFAM" id="SSF101908">
    <property type="entry name" value="Putative isomerase YbhE"/>
    <property type="match status" value="1"/>
</dbReference>
<dbReference type="InterPro" id="IPR048338">
    <property type="entry name" value="Mediator_Med16"/>
</dbReference>
<keyword evidence="4" id="KW-0853">WD repeat</keyword>
<comment type="subunit">
    <text evidence="11">Component of the Mediator complex.</text>
</comment>
<comment type="function">
    <text evidence="11">Component of the Mediator complex, a coactivator involved in the regulated transcription of nearly all RNA polymerase II-dependent genes. Mediator functions as a bridge to convey information from gene-specific regulatory proteins to the basal RNA polymerase II transcription machinery. Mediator is recruited to promoters by direct interactions with regulatory proteins and serves as a scaffold for the assembly of a functional preinitiation complex with RNA polymerase II and the general transcription factors.</text>
</comment>
<organism evidence="14 15">
    <name type="scientific">Leptosia nina</name>
    <dbReference type="NCBI Taxonomy" id="320188"/>
    <lineage>
        <taxon>Eukaryota</taxon>
        <taxon>Metazoa</taxon>
        <taxon>Ecdysozoa</taxon>
        <taxon>Arthropoda</taxon>
        <taxon>Hexapoda</taxon>
        <taxon>Insecta</taxon>
        <taxon>Pterygota</taxon>
        <taxon>Neoptera</taxon>
        <taxon>Endopterygota</taxon>
        <taxon>Lepidoptera</taxon>
        <taxon>Glossata</taxon>
        <taxon>Ditrysia</taxon>
        <taxon>Papilionoidea</taxon>
        <taxon>Pieridae</taxon>
        <taxon>Pierinae</taxon>
        <taxon>Leptosia</taxon>
    </lineage>
</organism>
<dbReference type="EMBL" id="CAVLEF010000011">
    <property type="protein sequence ID" value="CAK1548765.1"/>
    <property type="molecule type" value="Genomic_DNA"/>
</dbReference>
<feature type="domain" description="Mediator of RNA polymerase II transcription subunit 16 central helical bridge" evidence="13">
    <location>
        <begin position="463"/>
        <end position="658"/>
    </location>
</feature>
<evidence type="ECO:0000256" key="9">
    <source>
        <dbReference type="ARBA" id="ARBA00023242"/>
    </source>
</evidence>
<keyword evidence="7 11" id="KW-0010">Activator</keyword>
<feature type="domain" description="Mediator complex subunit Med16 N-terminal" evidence="12">
    <location>
        <begin position="119"/>
        <end position="229"/>
    </location>
</feature>
<evidence type="ECO:0000256" key="5">
    <source>
        <dbReference type="ARBA" id="ARBA00022737"/>
    </source>
</evidence>
<evidence type="ECO:0000256" key="6">
    <source>
        <dbReference type="ARBA" id="ARBA00023015"/>
    </source>
</evidence>
<sequence>MDLIYSMRRKPLKCEPPNFDGTTDPEAVRPICTISTLNIIAFTSFTDLSDADGDTWGGHVYVCDLNTPWNSHKVTSTTHPVSTLEWDGEGENLLVGTTTGDVSVYGPKDYLLNDWTCLYTTNLPGEKVIKAIFFHNGRRILALDKKIEVPIHERFQILRSTPTLKGFGGVGCEGACVVTATGLLGALTPASAPGPAQVGTEPLRPARDLITAAAFAHKNGNIVIAASSVCASRRVIRAALVSVSRPLALAPVSLHVTPLPTLYLPDEAVHMPVSISWNCSDDMDSLLIAGNTLSMWKLTERAYPLHKLLYKGPVQGSTTPGGGAKASADCFSTLSWQPTGAWPMESGELGTCIASCKLQLNSPLAVLATPRAVHLLGDSHHYLCSRPVVTGTEVCAPSSTPPKKTKYGPGALPSGAACARVWSVDVSWSSSVAVALDTHSQLHLYKIHADLPSQHAVVQLNGLVEYSMVSGHDCLDALLTLKPNVLEALYERITENFLRQPQAFQQHYYHSWLRLRMLLCSMIPTAAASTSNLTSLLMCSATVAACAGALRCDDKDTGAPGSALANSTLQALQALLDDSSGEHDKNLIALEAKAEAIGETALPPLHPLQALRRPLQRALHTALTTLAALQASASHHGYDLWSDVSAVTLLRKLVVVCRASARSIGCAVDSGAALQSALARLGVSQHAIKPDLIEEWLTLCAQIPGRVWESLPRCGVIAPHGRPPPFYFEYDVEPEALRHVPEAPSYAVSESSASFDMDAVRYMYFGGGEKGCGKWRQCSRCGARVLPASNCARHPLQRAYDARFVAKCRCGGKWMLLSKV</sequence>
<evidence type="ECO:0000313" key="14">
    <source>
        <dbReference type="EMBL" id="CAK1548765.1"/>
    </source>
</evidence>
<dbReference type="Pfam" id="PF11635">
    <property type="entry name" value="Med16_N"/>
    <property type="match status" value="1"/>
</dbReference>
<evidence type="ECO:0000256" key="8">
    <source>
        <dbReference type="ARBA" id="ARBA00023163"/>
    </source>
</evidence>
<dbReference type="InterPro" id="IPR048616">
    <property type="entry name" value="MED16_bridge"/>
</dbReference>
<dbReference type="PANTHER" id="PTHR13224">
    <property type="entry name" value="THYROID HORMONE RECEPTOR-ASSOCIATED PROTEIN-RELATED"/>
    <property type="match status" value="1"/>
</dbReference>
<dbReference type="InterPro" id="IPR021665">
    <property type="entry name" value="Mediator_Med16_N"/>
</dbReference>
<dbReference type="GO" id="GO:0016592">
    <property type="term" value="C:mediator complex"/>
    <property type="evidence" value="ECO:0007669"/>
    <property type="project" value="InterPro"/>
</dbReference>
<dbReference type="PANTHER" id="PTHR13224:SF6">
    <property type="entry name" value="MEDIATOR OF RNA POLYMERASE II TRANSCRIPTION SUBUNIT 16"/>
    <property type="match status" value="1"/>
</dbReference>
<keyword evidence="15" id="KW-1185">Reference proteome</keyword>
<evidence type="ECO:0000256" key="11">
    <source>
        <dbReference type="RuleBase" id="RU364149"/>
    </source>
</evidence>
<reference evidence="14 15" key="1">
    <citation type="submission" date="2023-11" db="EMBL/GenBank/DDBJ databases">
        <authorList>
            <person name="Okamura Y."/>
        </authorList>
    </citation>
    <scope>NUCLEOTIDE SEQUENCE [LARGE SCALE GENOMIC DNA]</scope>
</reference>
<keyword evidence="5" id="KW-0677">Repeat</keyword>
<evidence type="ECO:0000313" key="15">
    <source>
        <dbReference type="Proteomes" id="UP001497472"/>
    </source>
</evidence>
<gene>
    <name evidence="11" type="primary">MED16</name>
    <name evidence="14" type="ORF">LNINA_LOCUS8120</name>
</gene>
<keyword evidence="8 11" id="KW-0804">Transcription</keyword>
<comment type="caution">
    <text evidence="14">The sequence shown here is derived from an EMBL/GenBank/DDBJ whole genome shotgun (WGS) entry which is preliminary data.</text>
</comment>
<evidence type="ECO:0000256" key="7">
    <source>
        <dbReference type="ARBA" id="ARBA00023159"/>
    </source>
</evidence>
<evidence type="ECO:0000256" key="3">
    <source>
        <dbReference type="ARBA" id="ARBA00019614"/>
    </source>
</evidence>
<proteinExistence type="inferred from homology"/>
<name>A0AAV1JKK3_9NEOP</name>
<evidence type="ECO:0000259" key="12">
    <source>
        <dbReference type="Pfam" id="PF11635"/>
    </source>
</evidence>
<accession>A0AAV1JKK3</accession>
<keyword evidence="6 11" id="KW-0805">Transcription regulation</keyword>
<comment type="similarity">
    <text evidence="2 11">Belongs to the Mediator complex subunit 16 family.</text>
</comment>
<evidence type="ECO:0000256" key="2">
    <source>
        <dbReference type="ARBA" id="ARBA00006543"/>
    </source>
</evidence>